<gene>
    <name evidence="5" type="ORF">DR950_07280</name>
</gene>
<keyword evidence="4" id="KW-0028">Amino-acid biosynthesis</keyword>
<feature type="binding site" evidence="3">
    <location>
        <begin position="224"/>
        <end position="225"/>
    </location>
    <ligand>
        <name>phosphoenolpyruvate</name>
        <dbReference type="ChEBI" id="CHEBI:58702"/>
    </ligand>
</feature>
<dbReference type="RefSeq" id="WP_117486378.1">
    <property type="nucleotide sequence ID" value="NZ_QVIG01000001.1"/>
</dbReference>
<dbReference type="InterPro" id="IPR002480">
    <property type="entry name" value="DAHP_synth_2"/>
</dbReference>
<evidence type="ECO:0000313" key="6">
    <source>
        <dbReference type="Proteomes" id="UP000263377"/>
    </source>
</evidence>
<evidence type="ECO:0000256" key="2">
    <source>
        <dbReference type="ARBA" id="ARBA00022679"/>
    </source>
</evidence>
<dbReference type="Pfam" id="PF01474">
    <property type="entry name" value="DAHP_synth_2"/>
    <property type="match status" value="1"/>
</dbReference>
<dbReference type="GO" id="GO:0008652">
    <property type="term" value="P:amino acid biosynthetic process"/>
    <property type="evidence" value="ECO:0007669"/>
    <property type="project" value="UniProtKB-KW"/>
</dbReference>
<protein>
    <recommendedName>
        <fullName evidence="4">Phospho-2-dehydro-3-deoxyheptonate aldolase</fullName>
        <ecNumber evidence="4">2.5.1.54</ecNumber>
    </recommendedName>
</protein>
<keyword evidence="6" id="KW-1185">Reference proteome</keyword>
<dbReference type="EMBL" id="QVIG01000001">
    <property type="protein sequence ID" value="RGD57617.1"/>
    <property type="molecule type" value="Genomic_DNA"/>
</dbReference>
<dbReference type="AlphaFoldDB" id="A0A372ZQT0"/>
<evidence type="ECO:0000256" key="4">
    <source>
        <dbReference type="RuleBase" id="RU363071"/>
    </source>
</evidence>
<evidence type="ECO:0000313" key="5">
    <source>
        <dbReference type="EMBL" id="RGD57617.1"/>
    </source>
</evidence>
<keyword evidence="3" id="KW-0104">Cadmium</keyword>
<dbReference type="InterPro" id="IPR013785">
    <property type="entry name" value="Aldolase_TIM"/>
</dbReference>
<keyword evidence="4" id="KW-0057">Aromatic amino acid biosynthesis</keyword>
<comment type="similarity">
    <text evidence="1 4">Belongs to the class-II DAHP synthase family.</text>
</comment>
<feature type="binding site" evidence="3">
    <location>
        <position position="86"/>
    </location>
    <ligand>
        <name>Mn(2+)</name>
        <dbReference type="ChEBI" id="CHEBI:29035"/>
    </ligand>
</feature>
<feature type="binding site" evidence="3">
    <location>
        <position position="382"/>
    </location>
    <ligand>
        <name>Mn(2+)</name>
        <dbReference type="ChEBI" id="CHEBI:29035"/>
    </ligand>
</feature>
<evidence type="ECO:0000256" key="3">
    <source>
        <dbReference type="PIRSR" id="PIRSR602480-1"/>
    </source>
</evidence>
<dbReference type="PANTHER" id="PTHR21337">
    <property type="entry name" value="PHOSPHO-2-DEHYDRO-3-DEOXYHEPTONATE ALDOLASE 1, 2"/>
    <property type="match status" value="1"/>
</dbReference>
<feature type="binding site" evidence="3">
    <location>
        <position position="125"/>
    </location>
    <ligand>
        <name>phosphoenolpyruvate</name>
        <dbReference type="ChEBI" id="CHEBI:58702"/>
    </ligand>
</feature>
<dbReference type="Proteomes" id="UP000263377">
    <property type="component" value="Unassembled WGS sequence"/>
</dbReference>
<reference evidence="5 6" key="1">
    <citation type="submission" date="2018-08" db="EMBL/GenBank/DDBJ databases">
        <title>Diversity &amp; Physiological Properties of Lignin-Decomposing Actinobacteria from Soil.</title>
        <authorList>
            <person name="Roh S.G."/>
            <person name="Kim S.B."/>
        </authorList>
    </citation>
    <scope>NUCLEOTIDE SEQUENCE [LARGE SCALE GENOMIC DNA]</scope>
    <source>
        <strain evidence="5 6">MMS17-GH009</strain>
    </source>
</reference>
<dbReference type="SUPFAM" id="SSF51569">
    <property type="entry name" value="Aldolase"/>
    <property type="match status" value="1"/>
</dbReference>
<sequence>MTTPMTTPTATSLTVHDGTGPDLARALAGLTAGQQPRWPDQERVREVRAALGALPPLVEPAAVDRLRERLAEAALGRALVVQGGDCAETFAGNTPEHVRANLHALLHCATLFEVASGLPVVPVGRVAGQYAKPRSSPTGPDGLPSYRGDIVNGLAATAEARTPDPRRMLTAYDGAGAALDVLDSVADATRTELFAGHEALLLDYEVPLVRDGYALSGHFLWIGERTRELDGAHVALARRIANPMGLKLGPSTTPEQAVAYAEALDPDRVPGRLTLISRMGADRVSDVLPPLVEAVADAGHPVVWLCDPMHGNTETAAGGLKTRRFDRIAAEVSGYFAVHRAIGSHPGGLHLELTGDDVTECLGGREDLREEQLPERYLTGCDPRLNGRQTLDLARVVAEILLEHSARRAPVAV</sequence>
<feature type="binding site" evidence="3">
    <location>
        <position position="278"/>
    </location>
    <ligand>
        <name>phosphoenolpyruvate</name>
        <dbReference type="ChEBI" id="CHEBI:58702"/>
    </ligand>
</feature>
<comment type="pathway">
    <text evidence="4">Metabolic intermediate biosynthesis; chorismate biosynthesis; chorismate from D-erythrose 4-phosphate and phosphoenolpyruvate: step 1/7.</text>
</comment>
<dbReference type="GO" id="GO:0009073">
    <property type="term" value="P:aromatic amino acid family biosynthetic process"/>
    <property type="evidence" value="ECO:0007669"/>
    <property type="project" value="UniProtKB-KW"/>
</dbReference>
<dbReference type="GO" id="GO:0003849">
    <property type="term" value="F:3-deoxy-7-phosphoheptulonate synthase activity"/>
    <property type="evidence" value="ECO:0007669"/>
    <property type="project" value="UniProtKB-EC"/>
</dbReference>
<evidence type="ECO:0000256" key="1">
    <source>
        <dbReference type="ARBA" id="ARBA00008911"/>
    </source>
</evidence>
<dbReference type="PANTHER" id="PTHR21337:SF0">
    <property type="entry name" value="PHOSPHO-2-DEHYDRO-3-DEOXYHEPTONATE ALDOLASE"/>
    <property type="match status" value="1"/>
</dbReference>
<dbReference type="EC" id="2.5.1.54" evidence="4"/>
<keyword evidence="3" id="KW-0170">Cobalt</keyword>
<feature type="binding site" evidence="3">
    <location>
        <position position="247"/>
    </location>
    <ligand>
        <name>phosphoenolpyruvate</name>
        <dbReference type="ChEBI" id="CHEBI:58702"/>
    </ligand>
</feature>
<name>A0A372ZQT0_9ACTN</name>
<dbReference type="Gene3D" id="3.20.20.70">
    <property type="entry name" value="Aldolase class I"/>
    <property type="match status" value="1"/>
</dbReference>
<keyword evidence="2 4" id="KW-0808">Transferase</keyword>
<keyword evidence="3" id="KW-0464">Manganese</keyword>
<accession>A0A372ZQT0</accession>
<dbReference type="UniPathway" id="UPA00053">
    <property type="reaction ID" value="UER00084"/>
</dbReference>
<proteinExistence type="inferred from homology"/>
<organism evidence="5 6">
    <name type="scientific">Kitasatospora xanthocidica</name>
    <dbReference type="NCBI Taxonomy" id="83382"/>
    <lineage>
        <taxon>Bacteria</taxon>
        <taxon>Bacillati</taxon>
        <taxon>Actinomycetota</taxon>
        <taxon>Actinomycetes</taxon>
        <taxon>Kitasatosporales</taxon>
        <taxon>Streptomycetaceae</taxon>
        <taxon>Kitasatospora</taxon>
    </lineage>
</organism>
<dbReference type="GO" id="GO:0009423">
    <property type="term" value="P:chorismate biosynthetic process"/>
    <property type="evidence" value="ECO:0007669"/>
    <property type="project" value="UniProtKB-UniPathway"/>
</dbReference>
<feature type="binding site" evidence="3">
    <location>
        <position position="310"/>
    </location>
    <ligand>
        <name>Mn(2+)</name>
        <dbReference type="ChEBI" id="CHEBI:29035"/>
    </ligand>
</feature>
<comment type="catalytic activity">
    <reaction evidence="4">
        <text>D-erythrose 4-phosphate + phosphoenolpyruvate + H2O = 7-phospho-2-dehydro-3-deoxy-D-arabino-heptonate + phosphate</text>
        <dbReference type="Rhea" id="RHEA:14717"/>
        <dbReference type="ChEBI" id="CHEBI:15377"/>
        <dbReference type="ChEBI" id="CHEBI:16897"/>
        <dbReference type="ChEBI" id="CHEBI:43474"/>
        <dbReference type="ChEBI" id="CHEBI:58394"/>
        <dbReference type="ChEBI" id="CHEBI:58702"/>
        <dbReference type="EC" id="2.5.1.54"/>
    </reaction>
</comment>
<comment type="cofactor">
    <cofactor evidence="3">
        <name>Mn(2+)</name>
        <dbReference type="ChEBI" id="CHEBI:29035"/>
    </cofactor>
    <cofactor evidence="3">
        <name>Co(2+)</name>
        <dbReference type="ChEBI" id="CHEBI:48828"/>
    </cofactor>
    <cofactor evidence="3">
        <name>Cd(2+)</name>
        <dbReference type="ChEBI" id="CHEBI:48775"/>
    </cofactor>
    <text evidence="3">Binds 1 divalent cation per subunit. The enzyme is active with manganese, cobalt or cadmium ions.</text>
</comment>
<feature type="binding site" evidence="3">
    <location>
        <position position="352"/>
    </location>
    <ligand>
        <name>Mn(2+)</name>
        <dbReference type="ChEBI" id="CHEBI:29035"/>
    </ligand>
</feature>
<comment type="caution">
    <text evidence="5">The sequence shown here is derived from an EMBL/GenBank/DDBJ whole genome shotgun (WGS) entry which is preliminary data.</text>
</comment>